<dbReference type="NCBIfam" id="NF004014">
    <property type="entry name" value="PRK05477.1-4"/>
    <property type="match status" value="1"/>
</dbReference>
<comment type="similarity">
    <text evidence="1 10">Belongs to the GatB/GatE family. GatB subfamily.</text>
</comment>
<evidence type="ECO:0000256" key="7">
    <source>
        <dbReference type="ARBA" id="ARBA00024799"/>
    </source>
</evidence>
<comment type="function">
    <text evidence="10">Allows the formation of correctly charged Gln-tRNA(Gln) through the transamidation of misacylated Glu-tRNA(Gln) in the mitochondria. The reaction takes place in the presence of glutamine and ATP through an activated gamma-phospho-Glu-tRNA(Gln).</text>
</comment>
<comment type="function">
    <text evidence="7">Allows the formation of correctly charged Asn-tRNA(Asn) or Gln-tRNA(Gln) through the transamidation of misacylated Asp-tRNA(Asn) or Glu-tRNA(Gln) in organisms which lack either or both of asparaginyl-tRNA or glutaminyl-tRNA synthetases. The reaction takes place in the presence of glutamine and ATP through an activated phospho-Asp-tRNA(Asn) or phospho-Glu-tRNA(Gln).</text>
</comment>
<evidence type="ECO:0000256" key="2">
    <source>
        <dbReference type="ARBA" id="ARBA00011123"/>
    </source>
</evidence>
<dbReference type="Gene3D" id="1.10.10.410">
    <property type="match status" value="1"/>
</dbReference>
<comment type="subunit">
    <text evidence="2">Heterotrimer of A, B and C subunits.</text>
</comment>
<dbReference type="PANTHER" id="PTHR11659:SF0">
    <property type="entry name" value="GLUTAMYL-TRNA(GLN) AMIDOTRANSFERASE SUBUNIT B, MITOCHONDRIAL"/>
    <property type="match status" value="1"/>
</dbReference>
<evidence type="ECO:0000256" key="1">
    <source>
        <dbReference type="ARBA" id="ARBA00005306"/>
    </source>
</evidence>
<reference evidence="12" key="1">
    <citation type="journal article" date="2023" name="Insect Mol. Biol.">
        <title>Genome sequencing provides insights into the evolution of gene families encoding plant cell wall-degrading enzymes in longhorned beetles.</title>
        <authorList>
            <person name="Shin N.R."/>
            <person name="Okamura Y."/>
            <person name="Kirsch R."/>
            <person name="Pauchet Y."/>
        </authorList>
    </citation>
    <scope>NUCLEOTIDE SEQUENCE</scope>
    <source>
        <strain evidence="12">MMC_N1</strain>
    </source>
</reference>
<dbReference type="Pfam" id="PF02934">
    <property type="entry name" value="GatB_N"/>
    <property type="match status" value="1"/>
</dbReference>
<keyword evidence="13" id="KW-1185">Reference proteome</keyword>
<dbReference type="SUPFAM" id="SSF89095">
    <property type="entry name" value="GatB/YqeY motif"/>
    <property type="match status" value="1"/>
</dbReference>
<evidence type="ECO:0000256" key="3">
    <source>
        <dbReference type="ARBA" id="ARBA00022598"/>
    </source>
</evidence>
<dbReference type="Gene3D" id="1.10.150.380">
    <property type="entry name" value="GatB domain, N-terminal subdomain"/>
    <property type="match status" value="1"/>
</dbReference>
<dbReference type="InterPro" id="IPR006075">
    <property type="entry name" value="Asn/Gln-tRNA_Trfase_suB/E_cat"/>
</dbReference>
<dbReference type="InterPro" id="IPR003789">
    <property type="entry name" value="Asn/Gln_tRNA_amidoTrase-B-like"/>
</dbReference>
<keyword evidence="10" id="KW-0496">Mitochondrion</keyword>
<keyword evidence="6 10" id="KW-0648">Protein biosynthesis</keyword>
<proteinExistence type="inferred from homology"/>
<evidence type="ECO:0000313" key="13">
    <source>
        <dbReference type="Proteomes" id="UP001162164"/>
    </source>
</evidence>
<name>A0ABQ9IVM3_9CUCU</name>
<comment type="catalytic activity">
    <reaction evidence="9 10">
        <text>L-glutamyl-tRNA(Gln) + L-glutamine + ATP + H2O = L-glutaminyl-tRNA(Gln) + L-glutamate + ADP + phosphate + H(+)</text>
        <dbReference type="Rhea" id="RHEA:17521"/>
        <dbReference type="Rhea" id="RHEA-COMP:9681"/>
        <dbReference type="Rhea" id="RHEA-COMP:9684"/>
        <dbReference type="ChEBI" id="CHEBI:15377"/>
        <dbReference type="ChEBI" id="CHEBI:15378"/>
        <dbReference type="ChEBI" id="CHEBI:29985"/>
        <dbReference type="ChEBI" id="CHEBI:30616"/>
        <dbReference type="ChEBI" id="CHEBI:43474"/>
        <dbReference type="ChEBI" id="CHEBI:58359"/>
        <dbReference type="ChEBI" id="CHEBI:78520"/>
        <dbReference type="ChEBI" id="CHEBI:78521"/>
        <dbReference type="ChEBI" id="CHEBI:456216"/>
    </reaction>
</comment>
<dbReference type="InterPro" id="IPR042114">
    <property type="entry name" value="GatB_C_1"/>
</dbReference>
<evidence type="ECO:0000313" key="12">
    <source>
        <dbReference type="EMBL" id="KAJ8967074.1"/>
    </source>
</evidence>
<dbReference type="SMART" id="SM00845">
    <property type="entry name" value="GatB_Yqey"/>
    <property type="match status" value="1"/>
</dbReference>
<comment type="subunit">
    <text evidence="10">Subunit of the heterotrimeric GatCAB amidotransferase (AdT) complex, composed of A, B and C subunits.</text>
</comment>
<comment type="subcellular location">
    <subcellularLocation>
        <location evidence="10">Mitochondrion</location>
    </subcellularLocation>
</comment>
<organism evidence="12 13">
    <name type="scientific">Molorchus minor</name>
    <dbReference type="NCBI Taxonomy" id="1323400"/>
    <lineage>
        <taxon>Eukaryota</taxon>
        <taxon>Metazoa</taxon>
        <taxon>Ecdysozoa</taxon>
        <taxon>Arthropoda</taxon>
        <taxon>Hexapoda</taxon>
        <taxon>Insecta</taxon>
        <taxon>Pterygota</taxon>
        <taxon>Neoptera</taxon>
        <taxon>Endopterygota</taxon>
        <taxon>Coleoptera</taxon>
        <taxon>Polyphaga</taxon>
        <taxon>Cucujiformia</taxon>
        <taxon>Chrysomeloidea</taxon>
        <taxon>Cerambycidae</taxon>
        <taxon>Lamiinae</taxon>
        <taxon>Monochamini</taxon>
        <taxon>Molorchus</taxon>
    </lineage>
</organism>
<evidence type="ECO:0000256" key="5">
    <source>
        <dbReference type="ARBA" id="ARBA00022840"/>
    </source>
</evidence>
<dbReference type="InterPro" id="IPR023168">
    <property type="entry name" value="GatB_Yqey_C_2"/>
</dbReference>
<comment type="catalytic activity">
    <reaction evidence="8">
        <text>L-aspartyl-tRNA(Asn) + L-glutamine + ATP + H2O = L-asparaginyl-tRNA(Asn) + L-glutamate + ADP + phosphate + 2 H(+)</text>
        <dbReference type="Rhea" id="RHEA:14513"/>
        <dbReference type="Rhea" id="RHEA-COMP:9674"/>
        <dbReference type="Rhea" id="RHEA-COMP:9677"/>
        <dbReference type="ChEBI" id="CHEBI:15377"/>
        <dbReference type="ChEBI" id="CHEBI:15378"/>
        <dbReference type="ChEBI" id="CHEBI:29985"/>
        <dbReference type="ChEBI" id="CHEBI:30616"/>
        <dbReference type="ChEBI" id="CHEBI:43474"/>
        <dbReference type="ChEBI" id="CHEBI:58359"/>
        <dbReference type="ChEBI" id="CHEBI:78515"/>
        <dbReference type="ChEBI" id="CHEBI:78516"/>
        <dbReference type="ChEBI" id="CHEBI:456216"/>
    </reaction>
</comment>
<dbReference type="Pfam" id="PF02637">
    <property type="entry name" value="GatB_Yqey"/>
    <property type="match status" value="1"/>
</dbReference>
<keyword evidence="5 10" id="KW-0067">ATP-binding</keyword>
<dbReference type="Proteomes" id="UP001162164">
    <property type="component" value="Unassembled WGS sequence"/>
</dbReference>
<keyword evidence="4 10" id="KW-0547">Nucleotide-binding</keyword>
<dbReference type="NCBIfam" id="TIGR00133">
    <property type="entry name" value="gatB"/>
    <property type="match status" value="1"/>
</dbReference>
<feature type="domain" description="Asn/Gln amidotransferase" evidence="11">
    <location>
        <begin position="358"/>
        <end position="507"/>
    </location>
</feature>
<evidence type="ECO:0000256" key="9">
    <source>
        <dbReference type="ARBA" id="ARBA00047913"/>
    </source>
</evidence>
<comment type="caution">
    <text evidence="12">The sequence shown here is derived from an EMBL/GenBank/DDBJ whole genome shotgun (WGS) entry which is preliminary data.</text>
</comment>
<dbReference type="InterPro" id="IPR014746">
    <property type="entry name" value="Gln_synth/guanido_kin_cat_dom"/>
</dbReference>
<accession>A0ABQ9IVM3</accession>
<evidence type="ECO:0000256" key="6">
    <source>
        <dbReference type="ARBA" id="ARBA00022917"/>
    </source>
</evidence>
<evidence type="ECO:0000256" key="8">
    <source>
        <dbReference type="ARBA" id="ARBA00047380"/>
    </source>
</evidence>
<keyword evidence="3 10" id="KW-0436">Ligase</keyword>
<dbReference type="PANTHER" id="PTHR11659">
    <property type="entry name" value="GLUTAMYL-TRNA GLN AMIDOTRANSFERASE SUBUNIT B MITOCHONDRIAL AND PROKARYOTIC PET112-RELATED"/>
    <property type="match status" value="1"/>
</dbReference>
<gene>
    <name evidence="12" type="ORF">NQ317_018655</name>
</gene>
<dbReference type="InterPro" id="IPR004413">
    <property type="entry name" value="GatB"/>
</dbReference>
<dbReference type="InterPro" id="IPR018027">
    <property type="entry name" value="Asn/Gln_amidotransferase"/>
</dbReference>
<dbReference type="NCBIfam" id="NF004012">
    <property type="entry name" value="PRK05477.1-2"/>
    <property type="match status" value="1"/>
</dbReference>
<dbReference type="EMBL" id="JAPWTJ010002246">
    <property type="protein sequence ID" value="KAJ8967074.1"/>
    <property type="molecule type" value="Genomic_DNA"/>
</dbReference>
<evidence type="ECO:0000256" key="10">
    <source>
        <dbReference type="HAMAP-Rule" id="MF_03147"/>
    </source>
</evidence>
<dbReference type="InterPro" id="IPR017959">
    <property type="entry name" value="Asn/Gln-tRNA_amidoTrfase_suB/E"/>
</dbReference>
<dbReference type="SUPFAM" id="SSF55931">
    <property type="entry name" value="Glutamine synthetase/guanido kinase"/>
    <property type="match status" value="1"/>
</dbReference>
<sequence>MFSGIKTVAQFRRKYSEAIKSDKWKSVVGLEVHAQIMSESKLFSGASTKFSSPVNNNVSLFDCSIPGTLPVLNKRCVEAGVLTALALNCHVNPVSWFDRKHYFYADMPTGYQITQQRAPLAVDGIFSFEVLPVGSQKTSYKKQVKIKQLQLEQDSGKSLHDVDRSLVDLNRAGIPLMELVFEPDLKDGEEAAALVKELVNILQRIKTCSCKMEEGAMRVDANVSIHREGEPLGTRTEIKNIASVRGVASAIQYEIGRQIKIKDSGGTIINETRGWDAATKTTVAMRDKEVQQDYRYMPEPNLPPLHIAMGPVERGCVNADELRKLIPELPEETRERLKELGLTHEQTIILVNDFTLLSIFEEAAQKRKINYKHLANFLINDLLTILNKNEVEPNDINCSSDYYGEIVELLQNNKINRNTACMLVQEIVSGNQIRPTKIVQEKNLFQITDIAELTKLCQEVINENEKAVRDYKSGKIKALKYLMGAIGKKSKNLADMAKANDILKTLLHK</sequence>
<evidence type="ECO:0000259" key="11">
    <source>
        <dbReference type="SMART" id="SM00845"/>
    </source>
</evidence>
<protein>
    <recommendedName>
        <fullName evidence="10">Glutamyl-tRNA(Gln) amidotransferase subunit B, mitochondrial</fullName>
        <shortName evidence="10">Glu-AdT subunit B</shortName>
        <ecNumber evidence="10">6.3.5.-</ecNumber>
    </recommendedName>
</protein>
<evidence type="ECO:0000256" key="4">
    <source>
        <dbReference type="ARBA" id="ARBA00022741"/>
    </source>
</evidence>
<dbReference type="HAMAP" id="MF_00121">
    <property type="entry name" value="GatB"/>
    <property type="match status" value="1"/>
</dbReference>
<dbReference type="EC" id="6.3.5.-" evidence="10"/>